<organism evidence="2 3">
    <name type="scientific">Cymbomonas tetramitiformis</name>
    <dbReference type="NCBI Taxonomy" id="36881"/>
    <lineage>
        <taxon>Eukaryota</taxon>
        <taxon>Viridiplantae</taxon>
        <taxon>Chlorophyta</taxon>
        <taxon>Pyramimonadophyceae</taxon>
        <taxon>Pyramimonadales</taxon>
        <taxon>Pyramimonadaceae</taxon>
        <taxon>Cymbomonas</taxon>
    </lineage>
</organism>
<name>A0AAE0FGM0_9CHLO</name>
<proteinExistence type="predicted"/>
<reference evidence="2 3" key="1">
    <citation type="journal article" date="2015" name="Genome Biol. Evol.">
        <title>Comparative Genomics of a Bacterivorous Green Alga Reveals Evolutionary Causalities and Consequences of Phago-Mixotrophic Mode of Nutrition.</title>
        <authorList>
            <person name="Burns J.A."/>
            <person name="Paasch A."/>
            <person name="Narechania A."/>
            <person name="Kim E."/>
        </authorList>
    </citation>
    <scope>NUCLEOTIDE SEQUENCE [LARGE SCALE GENOMIC DNA]</scope>
    <source>
        <strain evidence="2 3">PLY_AMNH</strain>
    </source>
</reference>
<accession>A0AAE0FGM0</accession>
<dbReference type="EMBL" id="LGRX02018953">
    <property type="protein sequence ID" value="KAK3259140.1"/>
    <property type="molecule type" value="Genomic_DNA"/>
</dbReference>
<dbReference type="AlphaFoldDB" id="A0AAE0FGM0"/>
<feature type="compositionally biased region" description="Pro residues" evidence="1">
    <location>
        <begin position="7"/>
        <end position="28"/>
    </location>
</feature>
<feature type="region of interest" description="Disordered" evidence="1">
    <location>
        <begin position="1"/>
        <end position="28"/>
    </location>
</feature>
<sequence length="975" mass="103880">MNDPNNPLHPPAPNPPSNPPYRPPPMPPFPPILDAASIDLFFQGVNPSNFSVRGAEDFAEAVAAAVDVIIPHVSVNVEYVVRFTLDFIGTANATSEDTRLAFVSAIAWTFDLLIADVEVVNHSDTSIQSTISVASAEKAASLEQEIPESINNWQLKHFVYSTRAAENVTYITHPKTAIHVVVTVDAASEMKSSTDVKASLDASLRSGQLESQLRQLGLNVEALNKASASVVLVLQDADPSVFSQLPSGGADSVAEAVAVAIQVEYSDVSVMMDRYIVNFAVNFSDSATDMSEDSRATLVSAVASAYAVSPSDVKFEGSTDTLALLTVSVELPDQAASLKQSILESLSADRLREAMVSTGATEEVTGLTEPSAAVQMKVIVDALSRMESATDIEASLESSIRSGQLRRQLEQQGLHMDTLDALSASVDLVLKSIDASEFYQSGPKDVAEAVSVSIHANEPDVSVVVDQYVVSFAVNLTESAADMSEASRKAVVSAVASTYNVDTSVVELGQSAGTLAPLTVSVASARKAASLKQAIPASVANGKLQKAMSQTGAADWVVGVTESNTAVHLVVTVDTISRTRTATNARILLEIALGNGEIERQLRTRGVQLGTIDRPAASVSLVIEGVDASNFARNGSKNLAEAVSVATATNSQDVAIEVDQYTVTCLLNLTGPATKVSDSIRWDLVSASAATYGVSIYDVAIHQVMDTAAEDSSSAGKRVLMDQMSDQTKSVRLSITVASADQAVELKQTVAQSVTNGELQNALSETDTTEQIRGASMFQTNVHLMVTVHVKNDIRSATDVTTILENSIQNDQLKSQLRGLGLQMDTMGTGFASVDFILETQDFELSLGDAEAVANAVSAVIDADVSYRSVYIDEYAVMFTVNLTGGADETFHVYGPALKWAAAEMYGVPTAKVRFGDTSDTYVELIILTASAERAAEIKRDIPSSISKGRLQNVKKRYRTNQKYYKYDTKDVCED</sequence>
<evidence type="ECO:0000313" key="2">
    <source>
        <dbReference type="EMBL" id="KAK3259140.1"/>
    </source>
</evidence>
<comment type="caution">
    <text evidence="2">The sequence shown here is derived from an EMBL/GenBank/DDBJ whole genome shotgun (WGS) entry which is preliminary data.</text>
</comment>
<evidence type="ECO:0000313" key="3">
    <source>
        <dbReference type="Proteomes" id="UP001190700"/>
    </source>
</evidence>
<evidence type="ECO:0000256" key="1">
    <source>
        <dbReference type="SAM" id="MobiDB-lite"/>
    </source>
</evidence>
<keyword evidence="3" id="KW-1185">Reference proteome</keyword>
<protein>
    <submittedName>
        <fullName evidence="2">Uncharacterized protein</fullName>
    </submittedName>
</protein>
<dbReference type="Proteomes" id="UP001190700">
    <property type="component" value="Unassembled WGS sequence"/>
</dbReference>
<gene>
    <name evidence="2" type="ORF">CYMTET_31800</name>
</gene>